<keyword evidence="1" id="KW-0812">Transmembrane</keyword>
<proteinExistence type="predicted"/>
<evidence type="ECO:0000313" key="2">
    <source>
        <dbReference type="EMBL" id="RDW15849.1"/>
    </source>
</evidence>
<dbReference type="AlphaFoldDB" id="A0A3D8PKS9"/>
<keyword evidence="1" id="KW-0472">Membrane</keyword>
<feature type="transmembrane region" description="Helical" evidence="1">
    <location>
        <begin position="89"/>
        <end position="107"/>
    </location>
</feature>
<feature type="transmembrane region" description="Helical" evidence="1">
    <location>
        <begin position="167"/>
        <end position="187"/>
    </location>
</feature>
<comment type="caution">
    <text evidence="2">The sequence shown here is derived from an EMBL/GenBank/DDBJ whole genome shotgun (WGS) entry which is preliminary data.</text>
</comment>
<reference evidence="3" key="1">
    <citation type="submission" date="2017-11" db="EMBL/GenBank/DDBJ databases">
        <authorList>
            <person name="Zhu W."/>
        </authorList>
    </citation>
    <scope>NUCLEOTIDE SEQUENCE [LARGE SCALE GENOMIC DNA]</scope>
    <source>
        <strain evidence="3">CAU 1183</strain>
    </source>
</reference>
<dbReference type="Proteomes" id="UP000257143">
    <property type="component" value="Unassembled WGS sequence"/>
</dbReference>
<feature type="transmembrane region" description="Helical" evidence="1">
    <location>
        <begin position="127"/>
        <end position="155"/>
    </location>
</feature>
<sequence length="188" mass="20456">MFAGHFGVAAAVKSKTPEIPLWSLLVSTQLLDIVFIPFSLAGVESMEPIGEGGYARMIIHAFYTHSLVGALVLSMLAAWIAGKFWGKKSGIIIGLVTLSHWFLDLIVHRPDMPILLGNIGNFPLLGFSLWEAVSISILIEFLLIAAGSFFYFRYAIQTSSSKHKGKAIAAGCAMTVFLFLCLGMDVFL</sequence>
<keyword evidence="1" id="KW-1133">Transmembrane helix</keyword>
<evidence type="ECO:0000256" key="1">
    <source>
        <dbReference type="SAM" id="Phobius"/>
    </source>
</evidence>
<dbReference type="OrthoDB" id="327431at2"/>
<gene>
    <name evidence="2" type="ORF">CWR48_19185</name>
</gene>
<dbReference type="EMBL" id="PIOC01000032">
    <property type="protein sequence ID" value="RDW15849.1"/>
    <property type="molecule type" value="Genomic_DNA"/>
</dbReference>
<dbReference type="RefSeq" id="WP_115774903.1">
    <property type="nucleotide sequence ID" value="NZ_PIOC01000032.1"/>
</dbReference>
<name>A0A3D8PKS9_9BACI</name>
<protein>
    <submittedName>
        <fullName evidence="2">Permease</fullName>
    </submittedName>
</protein>
<feature type="transmembrane region" description="Helical" evidence="1">
    <location>
        <begin position="21"/>
        <end position="42"/>
    </location>
</feature>
<accession>A0A3D8PKS9</accession>
<organism evidence="2 3">
    <name type="scientific">Oceanobacillus arenosus</name>
    <dbReference type="NCBI Taxonomy" id="1229153"/>
    <lineage>
        <taxon>Bacteria</taxon>
        <taxon>Bacillati</taxon>
        <taxon>Bacillota</taxon>
        <taxon>Bacilli</taxon>
        <taxon>Bacillales</taxon>
        <taxon>Bacillaceae</taxon>
        <taxon>Oceanobacillus</taxon>
    </lineage>
</organism>
<keyword evidence="3" id="KW-1185">Reference proteome</keyword>
<feature type="transmembrane region" description="Helical" evidence="1">
    <location>
        <begin position="62"/>
        <end position="82"/>
    </location>
</feature>
<evidence type="ECO:0000313" key="3">
    <source>
        <dbReference type="Proteomes" id="UP000257143"/>
    </source>
</evidence>